<feature type="compositionally biased region" description="Pro residues" evidence="1">
    <location>
        <begin position="552"/>
        <end position="568"/>
    </location>
</feature>
<dbReference type="Proteomes" id="UP000703269">
    <property type="component" value="Unassembled WGS sequence"/>
</dbReference>
<evidence type="ECO:0000313" key="3">
    <source>
        <dbReference type="Proteomes" id="UP000703269"/>
    </source>
</evidence>
<feature type="region of interest" description="Disordered" evidence="1">
    <location>
        <begin position="235"/>
        <end position="258"/>
    </location>
</feature>
<name>A0A9P3G0K8_9APHY</name>
<reference evidence="2 3" key="1">
    <citation type="submission" date="2021-08" db="EMBL/GenBank/DDBJ databases">
        <title>Draft Genome Sequence of Phanerochaete sordida strain YK-624.</title>
        <authorList>
            <person name="Mori T."/>
            <person name="Dohra H."/>
            <person name="Suzuki T."/>
            <person name="Kawagishi H."/>
            <person name="Hirai H."/>
        </authorList>
    </citation>
    <scope>NUCLEOTIDE SEQUENCE [LARGE SCALE GENOMIC DNA]</scope>
    <source>
        <strain evidence="2 3">YK-624</strain>
    </source>
</reference>
<accession>A0A9P3G0K8</accession>
<dbReference type="EMBL" id="BPQB01000003">
    <property type="protein sequence ID" value="GJE86011.1"/>
    <property type="molecule type" value="Genomic_DNA"/>
</dbReference>
<feature type="compositionally biased region" description="Polar residues" evidence="1">
    <location>
        <begin position="240"/>
        <end position="258"/>
    </location>
</feature>
<comment type="caution">
    <text evidence="2">The sequence shown here is derived from an EMBL/GenBank/DDBJ whole genome shotgun (WGS) entry which is preliminary data.</text>
</comment>
<dbReference type="AlphaFoldDB" id="A0A9P3G0K8"/>
<sequence length="645" mass="69295">MSSEPPPTYSQNIAGDVNAEARLDDPQILIVPPSGGLSFQKGYLGADGERAAIEGEVLVKGATHGSWKKVTVALRSVERSAGVEVDLSSQEMVLYSSEGGGTTAPSPSYLFSLPLPPDTPQCIHSPQSALEHSLTATLHPSDSTNSPISSTILVHVRRYASHPDVLQVMPETQKITDPTPVEVQVPRTTFRAREPVPLYISIPPPRRELILDEGLRLRNVRAELVRVVKLHPKDIPELPQQEQPHASTSAPDLKSSDTSTSYALDMRQFIGTPGGGEVIALSGTSCRVHPTRTLQVRLVLQPREHDSPFISHEISGDGPGPADVAHDSSTSCASISQSTVLHDISFSIVVHATFMNMRSHTERVSTITIPIVVIPPAAPLPEVEESLATEYHKKHDRPPTRTVRQEESDVPLYSEGEPGPSYSAAPPPFEERDAPPPFFSESVASGSRLPTFLESETEIYVPAEQDPTMSPPPPPSELVFNGEGVLFGFSPSEQFDGYAEPERAGTPPPSMEMARSDPDVTNLALLDERSALNALELALEHHHDSSGENAVLPPPPPPMDDPSDPPPSIDSAFRSPSVHPGQPPLVHPTVAVMQSSAGVNDPPSPGVSHEHAPPPYGVPDGHASDTDQENVARPPPYVDLVPARE</sequence>
<keyword evidence="3" id="KW-1185">Reference proteome</keyword>
<feature type="region of interest" description="Disordered" evidence="1">
    <location>
        <begin position="489"/>
        <end position="516"/>
    </location>
</feature>
<feature type="region of interest" description="Disordered" evidence="1">
    <location>
        <begin position="390"/>
        <end position="432"/>
    </location>
</feature>
<protein>
    <submittedName>
        <fullName evidence="2">Uncharacterized protein</fullName>
    </submittedName>
</protein>
<evidence type="ECO:0000313" key="2">
    <source>
        <dbReference type="EMBL" id="GJE86011.1"/>
    </source>
</evidence>
<organism evidence="2 3">
    <name type="scientific">Phanerochaete sordida</name>
    <dbReference type="NCBI Taxonomy" id="48140"/>
    <lineage>
        <taxon>Eukaryota</taxon>
        <taxon>Fungi</taxon>
        <taxon>Dikarya</taxon>
        <taxon>Basidiomycota</taxon>
        <taxon>Agaricomycotina</taxon>
        <taxon>Agaricomycetes</taxon>
        <taxon>Polyporales</taxon>
        <taxon>Phanerochaetaceae</taxon>
        <taxon>Phanerochaete</taxon>
    </lineage>
</organism>
<feature type="region of interest" description="Disordered" evidence="1">
    <location>
        <begin position="536"/>
        <end position="645"/>
    </location>
</feature>
<gene>
    <name evidence="2" type="ORF">PsYK624_020910</name>
</gene>
<dbReference type="OrthoDB" id="3357813at2759"/>
<proteinExistence type="predicted"/>
<feature type="compositionally biased region" description="Basic and acidic residues" evidence="1">
    <location>
        <begin position="390"/>
        <end position="407"/>
    </location>
</feature>
<evidence type="ECO:0000256" key="1">
    <source>
        <dbReference type="SAM" id="MobiDB-lite"/>
    </source>
</evidence>